<evidence type="ECO:0000313" key="2">
    <source>
        <dbReference type="Proteomes" id="UP001181693"/>
    </source>
</evidence>
<dbReference type="Proteomes" id="UP001181693">
    <property type="component" value="Unassembled WGS sequence"/>
</dbReference>
<evidence type="ECO:0000313" key="1">
    <source>
        <dbReference type="EMBL" id="DBA30253.1"/>
    </source>
</evidence>
<comment type="caution">
    <text evidence="1">The sequence shown here is derived from an EMBL/GenBank/DDBJ whole genome shotgun (WGS) entry which is preliminary data.</text>
</comment>
<keyword evidence="2" id="KW-1185">Reference proteome</keyword>
<proteinExistence type="predicted"/>
<name>A0AAV3ASU2_PYXAD</name>
<dbReference type="EMBL" id="DYDO01000002">
    <property type="protein sequence ID" value="DBA30253.1"/>
    <property type="molecule type" value="Genomic_DNA"/>
</dbReference>
<reference evidence="1" key="1">
    <citation type="thesis" date="2020" institute="ProQuest LLC" country="789 East Eisenhower Parkway, Ann Arbor, MI, USA">
        <title>Comparative Genomics and Chromosome Evolution.</title>
        <authorList>
            <person name="Mudd A.B."/>
        </authorList>
    </citation>
    <scope>NUCLEOTIDE SEQUENCE</scope>
    <source>
        <strain evidence="1">1538</strain>
        <tissue evidence="1">Blood</tissue>
    </source>
</reference>
<gene>
    <name evidence="1" type="ORF">GDO54_006261</name>
</gene>
<dbReference type="AlphaFoldDB" id="A0AAV3ASU2"/>
<accession>A0AAV3ASU2</accession>
<protein>
    <submittedName>
        <fullName evidence="1">Uncharacterized protein</fullName>
    </submittedName>
</protein>
<sequence length="118" mass="13704">MRLARACIMHTICRSEPSRIFWSSCPTCFKFMVPVVAFGHSPQAHEHKKMETPVVSESYIFYLLPIQFIDQEGRLAKHIKTPNTVILYGHFGSIHCLVKFFLNVSLRNFITKTLKVYQ</sequence>
<organism evidence="1 2">
    <name type="scientific">Pyxicephalus adspersus</name>
    <name type="common">African bullfrog</name>
    <dbReference type="NCBI Taxonomy" id="30357"/>
    <lineage>
        <taxon>Eukaryota</taxon>
        <taxon>Metazoa</taxon>
        <taxon>Chordata</taxon>
        <taxon>Craniata</taxon>
        <taxon>Vertebrata</taxon>
        <taxon>Euteleostomi</taxon>
        <taxon>Amphibia</taxon>
        <taxon>Batrachia</taxon>
        <taxon>Anura</taxon>
        <taxon>Neobatrachia</taxon>
        <taxon>Ranoidea</taxon>
        <taxon>Pyxicephalidae</taxon>
        <taxon>Pyxicephalinae</taxon>
        <taxon>Pyxicephalus</taxon>
    </lineage>
</organism>